<organism evidence="1 2">
    <name type="scientific">Acaulospora morrowiae</name>
    <dbReference type="NCBI Taxonomy" id="94023"/>
    <lineage>
        <taxon>Eukaryota</taxon>
        <taxon>Fungi</taxon>
        <taxon>Fungi incertae sedis</taxon>
        <taxon>Mucoromycota</taxon>
        <taxon>Glomeromycotina</taxon>
        <taxon>Glomeromycetes</taxon>
        <taxon>Diversisporales</taxon>
        <taxon>Acaulosporaceae</taxon>
        <taxon>Acaulospora</taxon>
    </lineage>
</organism>
<proteinExistence type="predicted"/>
<reference evidence="1" key="1">
    <citation type="submission" date="2021-06" db="EMBL/GenBank/DDBJ databases">
        <authorList>
            <person name="Kallberg Y."/>
            <person name="Tangrot J."/>
            <person name="Rosling A."/>
        </authorList>
    </citation>
    <scope>NUCLEOTIDE SEQUENCE</scope>
    <source>
        <strain evidence="1">CL551</strain>
    </source>
</reference>
<accession>A0A9N9NAH0</accession>
<evidence type="ECO:0000313" key="1">
    <source>
        <dbReference type="EMBL" id="CAG8717264.1"/>
    </source>
</evidence>
<dbReference type="Proteomes" id="UP000789342">
    <property type="component" value="Unassembled WGS sequence"/>
</dbReference>
<name>A0A9N9NAH0_9GLOM</name>
<keyword evidence="2" id="KW-1185">Reference proteome</keyword>
<evidence type="ECO:0000313" key="2">
    <source>
        <dbReference type="Proteomes" id="UP000789342"/>
    </source>
</evidence>
<protein>
    <submittedName>
        <fullName evidence="1">17776_t:CDS:1</fullName>
    </submittedName>
</protein>
<sequence length="62" mass="6774">LRSLLDSVKAKINGSFIDDILSKLNEVGVKAELSSIRKVGVVKLASVWRNCLSNRLSNMLSS</sequence>
<feature type="non-terminal residue" evidence="1">
    <location>
        <position position="1"/>
    </location>
</feature>
<dbReference type="AlphaFoldDB" id="A0A9N9NAH0"/>
<gene>
    <name evidence="1" type="ORF">AMORRO_LOCUS13094</name>
</gene>
<comment type="caution">
    <text evidence="1">The sequence shown here is derived from an EMBL/GenBank/DDBJ whole genome shotgun (WGS) entry which is preliminary data.</text>
</comment>
<dbReference type="EMBL" id="CAJVPV010021226">
    <property type="protein sequence ID" value="CAG8717264.1"/>
    <property type="molecule type" value="Genomic_DNA"/>
</dbReference>